<evidence type="ECO:0000256" key="1">
    <source>
        <dbReference type="SAM" id="MobiDB-lite"/>
    </source>
</evidence>
<gene>
    <name evidence="2" type="ORF">QTG54_000229</name>
</gene>
<sequence length="911" mass="101749">MDPPEEDFDNFEPEVYDDFDRPYSSNYDNNSRNGYYSTQRKISLNDADDNHLDEAELEGLVMTNNTTTSRVGSKSKTAAPLYLHYTKQLRQKCAPVIALLSLAWTPRYRTTSCIALLFIAFLSSVILTSDEENAWHNSLLSHTSSKSTFVYKNTKYDPFASVNSNQRHYILKSIYGFWGFFDGGADDRPKEPYMTVENAGNPFLDLTESKFPEESWQADAVYANHFQDAGAKLVVRAKEAIYATYHGYGLKNVQATDEADDTVTWELENIDERLQERINMFMVSQEVDLGSITSAEALDEIAPSWKEKGGWTTSRSWDGLKRRLLHALMTNSPFTVVVTGSWQSMGYGGNHGHQSMAATMESLLGPLFDKLNVQLVVRAIGLPPLTGLNSQEENDLMVGGRSTLIHSLGWSSIYGSDVDMVVWDDYNLENGQSDETAKALFDLFARQALLAGDTSLPFLWGGDFDVLRNLHESADVDVGQLGNAMAGVDETDSESAVSSLEWAAQYLKCSSKTQRYCDGESYKFDSHCWVDHGGNAPPTPQLDHIPVLPTAIGWRMHQIKGYTLSYNILAALDDAIDFWAEKTIFEGHPLADENWHMGEYITNVQDKVKALTESDAPHCFQLEELMKLPKRLCKSRMKGRTEHTPRANPADTSLRTVITNSDVSVESDGLYEGYLSDDAMIHSGEVNPIEIANLGKDPSNAKERHLLQKRWLRQRVMRRADDKSSGRVLLSSMIRSTNQRTTAIGDIKSQPQRRLDKIEPGDGWKVLHTFPGDKCDGSILSTGCGALKSSECLLEGHQGSRGGVWGIESVGWLVLKASGVESGFVALNLELCNTLPDSFVLEYAIENGETRTMSTLNKEQFAEKVQMPVPGMRLLTVFDDEKNTKSDLVVSIRVKGCNDDCQFGVTHFYWS</sequence>
<protein>
    <submittedName>
        <fullName evidence="2">Uncharacterized protein</fullName>
    </submittedName>
</protein>
<feature type="compositionally biased region" description="Polar residues" evidence="1">
    <location>
        <begin position="23"/>
        <end position="32"/>
    </location>
</feature>
<evidence type="ECO:0000313" key="2">
    <source>
        <dbReference type="EMBL" id="KAK1748290.1"/>
    </source>
</evidence>
<dbReference type="AlphaFoldDB" id="A0AAD9DJR6"/>
<organism evidence="2 3">
    <name type="scientific">Skeletonema marinoi</name>
    <dbReference type="NCBI Taxonomy" id="267567"/>
    <lineage>
        <taxon>Eukaryota</taxon>
        <taxon>Sar</taxon>
        <taxon>Stramenopiles</taxon>
        <taxon>Ochrophyta</taxon>
        <taxon>Bacillariophyta</taxon>
        <taxon>Coscinodiscophyceae</taxon>
        <taxon>Thalassiosirophycidae</taxon>
        <taxon>Thalassiosirales</taxon>
        <taxon>Skeletonemataceae</taxon>
        <taxon>Skeletonema</taxon>
        <taxon>Skeletonema marinoi-dohrnii complex</taxon>
    </lineage>
</organism>
<accession>A0AAD9DJR6</accession>
<reference evidence="2" key="1">
    <citation type="submission" date="2023-06" db="EMBL/GenBank/DDBJ databases">
        <title>Survivors Of The Sea: Transcriptome response of Skeletonema marinoi to long-term dormancy.</title>
        <authorList>
            <person name="Pinder M.I.M."/>
            <person name="Kourtchenko O."/>
            <person name="Robertson E.K."/>
            <person name="Larsson T."/>
            <person name="Maumus F."/>
            <person name="Osuna-Cruz C.M."/>
            <person name="Vancaester E."/>
            <person name="Stenow R."/>
            <person name="Vandepoele K."/>
            <person name="Ploug H."/>
            <person name="Bruchert V."/>
            <person name="Godhe A."/>
            <person name="Topel M."/>
        </authorList>
    </citation>
    <scope>NUCLEOTIDE SEQUENCE</scope>
    <source>
        <strain evidence="2">R05AC</strain>
    </source>
</reference>
<dbReference type="EMBL" id="JATAAI010000001">
    <property type="protein sequence ID" value="KAK1748290.1"/>
    <property type="molecule type" value="Genomic_DNA"/>
</dbReference>
<name>A0AAD9DJR6_9STRA</name>
<dbReference type="Proteomes" id="UP001224775">
    <property type="component" value="Unassembled WGS sequence"/>
</dbReference>
<feature type="compositionally biased region" description="Acidic residues" evidence="1">
    <location>
        <begin position="1"/>
        <end position="17"/>
    </location>
</feature>
<proteinExistence type="predicted"/>
<feature type="region of interest" description="Disordered" evidence="1">
    <location>
        <begin position="1"/>
        <end position="32"/>
    </location>
</feature>
<comment type="caution">
    <text evidence="2">The sequence shown here is derived from an EMBL/GenBank/DDBJ whole genome shotgun (WGS) entry which is preliminary data.</text>
</comment>
<evidence type="ECO:0000313" key="3">
    <source>
        <dbReference type="Proteomes" id="UP001224775"/>
    </source>
</evidence>
<keyword evidence="3" id="KW-1185">Reference proteome</keyword>